<dbReference type="InterPro" id="IPR021314">
    <property type="entry name" value="DUF2911"/>
</dbReference>
<protein>
    <submittedName>
        <fullName evidence="2">DUF2911 domain-containing protein</fullName>
    </submittedName>
</protein>
<dbReference type="Pfam" id="PF11138">
    <property type="entry name" value="DUF2911"/>
    <property type="match status" value="1"/>
</dbReference>
<keyword evidence="3" id="KW-1185">Reference proteome</keyword>
<comment type="caution">
    <text evidence="2">The sequence shown here is derived from an EMBL/GenBank/DDBJ whole genome shotgun (WGS) entry which is preliminary data.</text>
</comment>
<dbReference type="RefSeq" id="WP_161819156.1">
    <property type="nucleotide sequence ID" value="NZ_JAACJS010000015.1"/>
</dbReference>
<dbReference type="EMBL" id="JAACJS010000015">
    <property type="protein sequence ID" value="NCI50849.1"/>
    <property type="molecule type" value="Genomic_DNA"/>
</dbReference>
<organism evidence="2 3">
    <name type="scientific">Sediminibacterium roseum</name>
    <dbReference type="NCBI Taxonomy" id="1978412"/>
    <lineage>
        <taxon>Bacteria</taxon>
        <taxon>Pseudomonadati</taxon>
        <taxon>Bacteroidota</taxon>
        <taxon>Chitinophagia</taxon>
        <taxon>Chitinophagales</taxon>
        <taxon>Chitinophagaceae</taxon>
        <taxon>Sediminibacterium</taxon>
    </lineage>
</organism>
<evidence type="ECO:0000313" key="2">
    <source>
        <dbReference type="EMBL" id="NCI50849.1"/>
    </source>
</evidence>
<name>A0ABW9ZUN6_9BACT</name>
<dbReference type="Proteomes" id="UP000753802">
    <property type="component" value="Unassembled WGS sequence"/>
</dbReference>
<feature type="signal peptide" evidence="1">
    <location>
        <begin position="1"/>
        <end position="27"/>
    </location>
</feature>
<feature type="chain" id="PRO_5045774686" evidence="1">
    <location>
        <begin position="28"/>
        <end position="174"/>
    </location>
</feature>
<keyword evidence="1" id="KW-0732">Signal</keyword>
<gene>
    <name evidence="2" type="ORF">GWC95_13000</name>
</gene>
<sequence length="174" mass="19064">MKIANITKVLFTTLALSLFTTASFSQASPEATAVGTIYGANLSIKYNSPSVKGRKIYGTDLVPYGGKVWRAGANKATTFETDKDITVEGKKLPAGKYSLYVIANENEWVFIFNSKTGQWGINRDGSTTLDPTADVIRVTVKPRKAAFRESLVYQFNPDGFILGWENIEVPVGIK</sequence>
<evidence type="ECO:0000313" key="3">
    <source>
        <dbReference type="Proteomes" id="UP000753802"/>
    </source>
</evidence>
<evidence type="ECO:0000256" key="1">
    <source>
        <dbReference type="SAM" id="SignalP"/>
    </source>
</evidence>
<accession>A0ABW9ZUN6</accession>
<proteinExistence type="predicted"/>
<reference evidence="2 3" key="1">
    <citation type="submission" date="2020-01" db="EMBL/GenBank/DDBJ databases">
        <title>Genome analysis.</title>
        <authorList>
            <person name="Wu S."/>
            <person name="Wang G."/>
        </authorList>
    </citation>
    <scope>NUCLEOTIDE SEQUENCE [LARGE SCALE GENOMIC DNA]</scope>
    <source>
        <strain evidence="2 3">SYL130</strain>
    </source>
</reference>